<sequence length="345" mass="37644">MAGFEDVGIIGRTQEGRSNEKGDGMMKVASRLGKKNGIRHVFLTLATGAAAIAAGLSAAAAMAQEAPTPTLRPATAAEQRAKAAVVLADYRFDDLLWENDRAAFRIYGRALEAAEPPSSSGIDIWGKRVRWPYMDRQLRMGDQHSDYGEGLDFYQVGTGRGIGGLGIWHDNKLWTSRNYVRPHILSAGPDIADFTVDYDPWPVDTTRTVRETRRFTLPAGTNFTRMTSTITSSSDAELIVGIGISKRPMGTRKLGEVRKDAAAARISWWGPADGDKGRMAGAIMVDPTAFAGFAEDADNYLVLVRVTPGKPFVYYSGGAWDRGGDFATREAWEAYVTAQRPDFLP</sequence>
<accession>A0A397PBJ2</accession>
<evidence type="ECO:0000313" key="3">
    <source>
        <dbReference type="Proteomes" id="UP000266568"/>
    </source>
</evidence>
<keyword evidence="3" id="KW-1185">Reference proteome</keyword>
<proteinExistence type="predicted"/>
<dbReference type="AlphaFoldDB" id="A0A397PBJ2"/>
<protein>
    <submittedName>
        <fullName evidence="2">Uncharacterized protein DUF4861</fullName>
    </submittedName>
</protein>
<evidence type="ECO:0000313" key="2">
    <source>
        <dbReference type="EMBL" id="RIA46946.1"/>
    </source>
</evidence>
<feature type="transmembrane region" description="Helical" evidence="1">
    <location>
        <begin position="41"/>
        <end position="63"/>
    </location>
</feature>
<keyword evidence="1" id="KW-1133">Transmembrane helix</keyword>
<keyword evidence="1" id="KW-0472">Membrane</keyword>
<name>A0A397PBJ2_9SPHN</name>
<comment type="caution">
    <text evidence="2">The sequence shown here is derived from an EMBL/GenBank/DDBJ whole genome shotgun (WGS) entry which is preliminary data.</text>
</comment>
<dbReference type="Pfam" id="PF16153">
    <property type="entry name" value="DUF4861"/>
    <property type="match status" value="1"/>
</dbReference>
<reference evidence="2 3" key="1">
    <citation type="submission" date="2018-08" db="EMBL/GenBank/DDBJ databases">
        <title>Genomic Encyclopedia of Type Strains, Phase IV (KMG-IV): sequencing the most valuable type-strain genomes for metagenomic binning, comparative biology and taxonomic classification.</title>
        <authorList>
            <person name="Goeker M."/>
        </authorList>
    </citation>
    <scope>NUCLEOTIDE SEQUENCE [LARGE SCALE GENOMIC DNA]</scope>
    <source>
        <strain evidence="2 3">DSM 25527</strain>
    </source>
</reference>
<dbReference type="InterPro" id="IPR032342">
    <property type="entry name" value="DUF4861"/>
</dbReference>
<keyword evidence="1" id="KW-0812">Transmembrane</keyword>
<dbReference type="EMBL" id="QXDC01000002">
    <property type="protein sequence ID" value="RIA46946.1"/>
    <property type="molecule type" value="Genomic_DNA"/>
</dbReference>
<evidence type="ECO:0000256" key="1">
    <source>
        <dbReference type="SAM" id="Phobius"/>
    </source>
</evidence>
<organism evidence="2 3">
    <name type="scientific">Hephaestia caeni</name>
    <dbReference type="NCBI Taxonomy" id="645617"/>
    <lineage>
        <taxon>Bacteria</taxon>
        <taxon>Pseudomonadati</taxon>
        <taxon>Pseudomonadota</taxon>
        <taxon>Alphaproteobacteria</taxon>
        <taxon>Sphingomonadales</taxon>
        <taxon>Sphingomonadaceae</taxon>
        <taxon>Hephaestia</taxon>
    </lineage>
</organism>
<gene>
    <name evidence="2" type="ORF">DFR49_1508</name>
</gene>
<dbReference type="Proteomes" id="UP000266568">
    <property type="component" value="Unassembled WGS sequence"/>
</dbReference>